<dbReference type="KEGG" id="orz:FNH13_07695"/>
<proteinExistence type="predicted"/>
<gene>
    <name evidence="1" type="ORF">FNH13_07695</name>
</gene>
<evidence type="ECO:0000313" key="2">
    <source>
        <dbReference type="Proteomes" id="UP000315395"/>
    </source>
</evidence>
<dbReference type="AlphaFoldDB" id="A0A516G9P1"/>
<keyword evidence="2" id="KW-1185">Reference proteome</keyword>
<dbReference type="RefSeq" id="WP_143782918.1">
    <property type="nucleotide sequence ID" value="NZ_CP041616.1"/>
</dbReference>
<sequence>MTLPWRRLARVGFVVLALVIGKELVSGLPEDSVAARPFEMAGHLGEDVELRTGTVRVNDVRLASTVLTPTAGYRTPGLWVVMSVSLVPGAERETLAYTAFRSQDGARTWQSRSRQQETCPVTPPGVPVTCEVLIEVPPEQLPGGTLLVSTEDDHRYDSLAVIDLAIDADQVAAAEQVEEPLESVRATVGTLTQADHG</sequence>
<accession>A0A516G9P1</accession>
<dbReference type="Proteomes" id="UP000315395">
    <property type="component" value="Chromosome"/>
</dbReference>
<reference evidence="1 2" key="1">
    <citation type="submission" date="2019-07" db="EMBL/GenBank/DDBJ databases">
        <title>complete genome sequencing of Ornithinimicrobium sp. H23M54.</title>
        <authorList>
            <person name="Bae J.-W."/>
            <person name="Lee S.-Y."/>
        </authorList>
    </citation>
    <scope>NUCLEOTIDE SEQUENCE [LARGE SCALE GENOMIC DNA]</scope>
    <source>
        <strain evidence="1 2">H23M54</strain>
    </source>
</reference>
<dbReference type="OrthoDB" id="4842873at2"/>
<evidence type="ECO:0000313" key="1">
    <source>
        <dbReference type="EMBL" id="QDO88243.1"/>
    </source>
</evidence>
<organism evidence="1 2">
    <name type="scientific">Ornithinimicrobium ciconiae</name>
    <dbReference type="NCBI Taxonomy" id="2594265"/>
    <lineage>
        <taxon>Bacteria</taxon>
        <taxon>Bacillati</taxon>
        <taxon>Actinomycetota</taxon>
        <taxon>Actinomycetes</taxon>
        <taxon>Micrococcales</taxon>
        <taxon>Ornithinimicrobiaceae</taxon>
        <taxon>Ornithinimicrobium</taxon>
    </lineage>
</organism>
<dbReference type="EMBL" id="CP041616">
    <property type="protein sequence ID" value="QDO88243.1"/>
    <property type="molecule type" value="Genomic_DNA"/>
</dbReference>
<name>A0A516G9P1_9MICO</name>
<protein>
    <submittedName>
        <fullName evidence="1">Uncharacterized protein</fullName>
    </submittedName>
</protein>